<accession>A0A5B7DCE4</accession>
<evidence type="ECO:0000256" key="1">
    <source>
        <dbReference type="SAM" id="MobiDB-lite"/>
    </source>
</evidence>
<organism evidence="2 3">
    <name type="scientific">Portunus trituberculatus</name>
    <name type="common">Swimming crab</name>
    <name type="synonym">Neptunus trituberculatus</name>
    <dbReference type="NCBI Taxonomy" id="210409"/>
    <lineage>
        <taxon>Eukaryota</taxon>
        <taxon>Metazoa</taxon>
        <taxon>Ecdysozoa</taxon>
        <taxon>Arthropoda</taxon>
        <taxon>Crustacea</taxon>
        <taxon>Multicrustacea</taxon>
        <taxon>Malacostraca</taxon>
        <taxon>Eumalacostraca</taxon>
        <taxon>Eucarida</taxon>
        <taxon>Decapoda</taxon>
        <taxon>Pleocyemata</taxon>
        <taxon>Brachyura</taxon>
        <taxon>Eubrachyura</taxon>
        <taxon>Portunoidea</taxon>
        <taxon>Portunidae</taxon>
        <taxon>Portuninae</taxon>
        <taxon>Portunus</taxon>
    </lineage>
</organism>
<protein>
    <submittedName>
        <fullName evidence="2">Uncharacterized protein</fullName>
    </submittedName>
</protein>
<gene>
    <name evidence="2" type="ORF">E2C01_011947</name>
</gene>
<dbReference type="Proteomes" id="UP000324222">
    <property type="component" value="Unassembled WGS sequence"/>
</dbReference>
<proteinExistence type="predicted"/>
<sequence length="84" mass="9341">MMKSLYLLEASRWCGERSAALQSWAHETQVRLVNCTRLAPLSTSRPLPGDESGEVVRSPPRARLGSTSGESLELTVIRYSVKEH</sequence>
<evidence type="ECO:0000313" key="2">
    <source>
        <dbReference type="EMBL" id="MPC19041.1"/>
    </source>
</evidence>
<comment type="caution">
    <text evidence="2">The sequence shown here is derived from an EMBL/GenBank/DDBJ whole genome shotgun (WGS) entry which is preliminary data.</text>
</comment>
<feature type="region of interest" description="Disordered" evidence="1">
    <location>
        <begin position="43"/>
        <end position="68"/>
    </location>
</feature>
<evidence type="ECO:0000313" key="3">
    <source>
        <dbReference type="Proteomes" id="UP000324222"/>
    </source>
</evidence>
<keyword evidence="3" id="KW-1185">Reference proteome</keyword>
<name>A0A5B7DCE4_PORTR</name>
<dbReference type="EMBL" id="VSRR010000733">
    <property type="protein sequence ID" value="MPC19041.1"/>
    <property type="molecule type" value="Genomic_DNA"/>
</dbReference>
<dbReference type="AlphaFoldDB" id="A0A5B7DCE4"/>
<reference evidence="2 3" key="1">
    <citation type="submission" date="2019-05" db="EMBL/GenBank/DDBJ databases">
        <title>Another draft genome of Portunus trituberculatus and its Hox gene families provides insights of decapod evolution.</title>
        <authorList>
            <person name="Jeong J.-H."/>
            <person name="Song I."/>
            <person name="Kim S."/>
            <person name="Choi T."/>
            <person name="Kim D."/>
            <person name="Ryu S."/>
            <person name="Kim W."/>
        </authorList>
    </citation>
    <scope>NUCLEOTIDE SEQUENCE [LARGE SCALE GENOMIC DNA]</scope>
    <source>
        <tissue evidence="2">Muscle</tissue>
    </source>
</reference>